<keyword evidence="2" id="KW-1185">Reference proteome</keyword>
<protein>
    <recommendedName>
        <fullName evidence="3">Geranylgeranyl pyrophosphate synthetase</fullName>
    </recommendedName>
</protein>
<evidence type="ECO:0000313" key="1">
    <source>
        <dbReference type="EMBL" id="KAL1867035.1"/>
    </source>
</evidence>
<dbReference type="EMBL" id="JAVDPF010000046">
    <property type="protein sequence ID" value="KAL1867035.1"/>
    <property type="molecule type" value="Genomic_DNA"/>
</dbReference>
<name>A0ABR3WTU4_9EURO</name>
<accession>A0ABR3WTU4</accession>
<reference evidence="1 2" key="1">
    <citation type="journal article" date="2024" name="IMA Fungus">
        <title>IMA Genome - F19 : A genome assembly and annotation guide to empower mycologists, including annotated draft genome sequences of Ceratocystis pirilliformis, Diaporthe australafricana, Fusarium ophioides, Paecilomyces lecythidis, and Sporothrix stenoceras.</title>
        <authorList>
            <person name="Aylward J."/>
            <person name="Wilson A.M."/>
            <person name="Visagie C.M."/>
            <person name="Spraker J."/>
            <person name="Barnes I."/>
            <person name="Buitendag C."/>
            <person name="Ceriani C."/>
            <person name="Del Mar Angel L."/>
            <person name="du Plessis D."/>
            <person name="Fuchs T."/>
            <person name="Gasser K."/>
            <person name="Kramer D."/>
            <person name="Li W."/>
            <person name="Munsamy K."/>
            <person name="Piso A."/>
            <person name="Price J.L."/>
            <person name="Sonnekus B."/>
            <person name="Thomas C."/>
            <person name="van der Nest A."/>
            <person name="van Dijk A."/>
            <person name="van Heerden A."/>
            <person name="van Vuuren N."/>
            <person name="Yilmaz N."/>
            <person name="Duong T.A."/>
            <person name="van der Merwe N.A."/>
            <person name="Wingfield M.J."/>
            <person name="Wingfield B.D."/>
        </authorList>
    </citation>
    <scope>NUCLEOTIDE SEQUENCE [LARGE SCALE GENOMIC DNA]</scope>
    <source>
        <strain evidence="1 2">CMW 18167</strain>
    </source>
</reference>
<sequence length="383" mass="42974">MASIKIANISRPNSECLGTTAASITDVKQLSAYNWIEASVPTIAVPGSPSLWSPPKGPKKVAKDSGLVYVAQNAARHPESPLEPLFRSLYVMNPSFDIHSVDLVTDRNNIRKLLSFINPNLNRNGLEPFTINVEFINNTAIFCRTETQVSQFIGPHEFMGFGHEFEKAYTTNQVDGSTGHHGVISYRFNDLKLIVRYETDGYVDKTSKTSTRSVEREKDTLSSMLESLSLAPSKNAFYTASPKSKLMIKEEGKMIPIESTLEIKTRVSHKPIDIQEAIPQLWVSQTPNFVRAYHKGGLFRTPEVEDVTLEIKRWEEDHQVELRKLAALIKNIIHVVKGNGGSAIIKYDNQVDKLVILKGDGRKMLPDDLYSKLDDRKSGKEEE</sequence>
<dbReference type="Proteomes" id="UP001583193">
    <property type="component" value="Unassembled WGS sequence"/>
</dbReference>
<dbReference type="PANTHER" id="PTHR35179">
    <property type="entry name" value="PROTEIN CBG02620"/>
    <property type="match status" value="1"/>
</dbReference>
<evidence type="ECO:0000313" key="2">
    <source>
        <dbReference type="Proteomes" id="UP001583193"/>
    </source>
</evidence>
<dbReference type="PANTHER" id="PTHR35179:SF2">
    <property type="entry name" value="START DOMAIN-CONTAINING PROTEIN"/>
    <property type="match status" value="1"/>
</dbReference>
<comment type="caution">
    <text evidence="1">The sequence shown here is derived from an EMBL/GenBank/DDBJ whole genome shotgun (WGS) entry which is preliminary data.</text>
</comment>
<gene>
    <name evidence="1" type="ORF">Plec18167_008826</name>
</gene>
<evidence type="ECO:0008006" key="3">
    <source>
        <dbReference type="Google" id="ProtNLM"/>
    </source>
</evidence>
<organism evidence="1 2">
    <name type="scientific">Paecilomyces lecythidis</name>
    <dbReference type="NCBI Taxonomy" id="3004212"/>
    <lineage>
        <taxon>Eukaryota</taxon>
        <taxon>Fungi</taxon>
        <taxon>Dikarya</taxon>
        <taxon>Ascomycota</taxon>
        <taxon>Pezizomycotina</taxon>
        <taxon>Eurotiomycetes</taxon>
        <taxon>Eurotiomycetidae</taxon>
        <taxon>Eurotiales</taxon>
        <taxon>Thermoascaceae</taxon>
        <taxon>Paecilomyces</taxon>
    </lineage>
</organism>
<proteinExistence type="predicted"/>